<evidence type="ECO:0000313" key="2">
    <source>
        <dbReference type="EMBL" id="TCD67382.1"/>
    </source>
</evidence>
<name>A0A4R0RJS4_9APHY</name>
<dbReference type="EMBL" id="RWJN01000099">
    <property type="protein sequence ID" value="TCD67382.1"/>
    <property type="molecule type" value="Genomic_DNA"/>
</dbReference>
<dbReference type="OrthoDB" id="3193353at2759"/>
<sequence length="519" mass="59094">MASFADLPVETLLHILRYVSVEDVLTIRQTNKSLGEVTRTRSVWADVLDRVAFQPNIPVAGLRGRNILSLDASQLEGLAYATLHLRRNWTSPAPMPTRSLHLHPSPDSVDHSKVTGLHFIPGRSNRWLLHIGHYVDPIEPLICSTLTCWDLHANPPARCASIDYEPERMSWSIILVNSDAEHLAAFVVSRGAFVRSTESEIHTYIAYGVNENYDNNPTSEPFRILSQYPSSSHPRAFHGNMLFFERSDSPNDLAVQVRHVLTGDIMFLLRVPFDVSDPTSMDDRAKIFLKLAVYDQYIIMFRTRRILMYLIPTESYANGPKHVDPIDVYQWQWRIDSIEYSIPKTPRSDSSGSTYLVHRRPPPITLLVRFDSYYPWPVNLLHHFILRPNELFQQSDIHPTKHNLPYILQPQTIATLASPMRMFTESDMVVGPYGTALWMDAQTDPDPTQAGDHGQRIATRMLSKNTGQPVYEDVTRVLQICETENLWSRLAMDEEEGKVAIGHKDGTVTLLDYGRLGSQ</sequence>
<dbReference type="Gene3D" id="1.20.1280.50">
    <property type="match status" value="1"/>
</dbReference>
<keyword evidence="3" id="KW-1185">Reference proteome</keyword>
<organism evidence="2 3">
    <name type="scientific">Steccherinum ochraceum</name>
    <dbReference type="NCBI Taxonomy" id="92696"/>
    <lineage>
        <taxon>Eukaryota</taxon>
        <taxon>Fungi</taxon>
        <taxon>Dikarya</taxon>
        <taxon>Basidiomycota</taxon>
        <taxon>Agaricomycotina</taxon>
        <taxon>Agaricomycetes</taxon>
        <taxon>Polyporales</taxon>
        <taxon>Steccherinaceae</taxon>
        <taxon>Steccherinum</taxon>
    </lineage>
</organism>
<comment type="caution">
    <text evidence="2">The sequence shown here is derived from an EMBL/GenBank/DDBJ whole genome shotgun (WGS) entry which is preliminary data.</text>
</comment>
<dbReference type="InterPro" id="IPR001810">
    <property type="entry name" value="F-box_dom"/>
</dbReference>
<protein>
    <recommendedName>
        <fullName evidence="1">F-box domain-containing protein</fullName>
    </recommendedName>
</protein>
<dbReference type="PROSITE" id="PS50181">
    <property type="entry name" value="FBOX"/>
    <property type="match status" value="1"/>
</dbReference>
<dbReference type="SUPFAM" id="SSF81383">
    <property type="entry name" value="F-box domain"/>
    <property type="match status" value="1"/>
</dbReference>
<dbReference type="STRING" id="92696.A0A4R0RJS4"/>
<dbReference type="Pfam" id="PF12937">
    <property type="entry name" value="F-box-like"/>
    <property type="match status" value="1"/>
</dbReference>
<reference evidence="2 3" key="1">
    <citation type="submission" date="2018-11" db="EMBL/GenBank/DDBJ databases">
        <title>Genome assembly of Steccherinum ochraceum LE-BIN_3174, the white-rot fungus of the Steccherinaceae family (The Residual Polyporoid clade, Polyporales, Basidiomycota).</title>
        <authorList>
            <person name="Fedorova T.V."/>
            <person name="Glazunova O.A."/>
            <person name="Landesman E.O."/>
            <person name="Moiseenko K.V."/>
            <person name="Psurtseva N.V."/>
            <person name="Savinova O.S."/>
            <person name="Shakhova N.V."/>
            <person name="Tyazhelova T.V."/>
            <person name="Vasina D.V."/>
        </authorList>
    </citation>
    <scope>NUCLEOTIDE SEQUENCE [LARGE SCALE GENOMIC DNA]</scope>
    <source>
        <strain evidence="2 3">LE-BIN_3174</strain>
    </source>
</reference>
<accession>A0A4R0RJS4</accession>
<gene>
    <name evidence="2" type="ORF">EIP91_012417</name>
</gene>
<feature type="domain" description="F-box" evidence="1">
    <location>
        <begin position="1"/>
        <end position="47"/>
    </location>
</feature>
<dbReference type="InterPro" id="IPR036047">
    <property type="entry name" value="F-box-like_dom_sf"/>
</dbReference>
<evidence type="ECO:0000259" key="1">
    <source>
        <dbReference type="PROSITE" id="PS50181"/>
    </source>
</evidence>
<dbReference type="Proteomes" id="UP000292702">
    <property type="component" value="Unassembled WGS sequence"/>
</dbReference>
<proteinExistence type="predicted"/>
<evidence type="ECO:0000313" key="3">
    <source>
        <dbReference type="Proteomes" id="UP000292702"/>
    </source>
</evidence>
<dbReference type="AlphaFoldDB" id="A0A4R0RJS4"/>